<feature type="compositionally biased region" description="Low complexity" evidence="8">
    <location>
        <begin position="281"/>
        <end position="302"/>
    </location>
</feature>
<comment type="caution">
    <text evidence="12">The sequence shown here is derived from an EMBL/GenBank/DDBJ whole genome shotgun (WGS) entry which is preliminary data.</text>
</comment>
<dbReference type="Proteomes" id="UP000828236">
    <property type="component" value="Unassembled WGS sequence"/>
</dbReference>
<feature type="compositionally biased region" description="Polar residues" evidence="8">
    <location>
        <begin position="679"/>
        <end position="700"/>
    </location>
</feature>
<feature type="compositionally biased region" description="Polar residues" evidence="8">
    <location>
        <begin position="738"/>
        <end position="750"/>
    </location>
</feature>
<feature type="compositionally biased region" description="Basic and acidic residues" evidence="8">
    <location>
        <begin position="425"/>
        <end position="440"/>
    </location>
</feature>
<evidence type="ECO:0000313" key="12">
    <source>
        <dbReference type="EMBL" id="KAH9526389.1"/>
    </source>
</evidence>
<evidence type="ECO:0000256" key="4">
    <source>
        <dbReference type="ARBA" id="ARBA00023054"/>
    </source>
</evidence>
<dbReference type="PROSITE" id="PS51072">
    <property type="entry name" value="MHD"/>
    <property type="match status" value="1"/>
</dbReference>
<feature type="region of interest" description="Disordered" evidence="8">
    <location>
        <begin position="462"/>
        <end position="493"/>
    </location>
</feature>
<protein>
    <submittedName>
        <fullName evidence="11">Proline-serine-threonine phosphatase interacting protein-like protein</fullName>
    </submittedName>
</protein>
<feature type="region of interest" description="Disordered" evidence="8">
    <location>
        <begin position="352"/>
        <end position="372"/>
    </location>
</feature>
<keyword evidence="3" id="KW-0254">Endocytosis</keyword>
<feature type="region of interest" description="Disordered" evidence="8">
    <location>
        <begin position="725"/>
        <end position="763"/>
    </location>
</feature>
<keyword evidence="4 6" id="KW-0175">Coiled coil</keyword>
<dbReference type="GO" id="GO:0030136">
    <property type="term" value="C:clathrin-coated vesicle"/>
    <property type="evidence" value="ECO:0007669"/>
    <property type="project" value="TreeGrafter"/>
</dbReference>
<reference evidence="11" key="2">
    <citation type="submission" date="2020-06" db="EMBL/GenBank/DDBJ databases">
        <authorList>
            <person name="Ji K."/>
            <person name="Li J."/>
        </authorList>
    </citation>
    <scope>NUCLEOTIDE SEQUENCE</scope>
    <source>
        <strain evidence="11">JKM2019</strain>
        <tissue evidence="11">Whole body</tissue>
    </source>
</reference>
<dbReference type="EMBL" id="ASGP02000001">
    <property type="protein sequence ID" value="KAH9526389.1"/>
    <property type="molecule type" value="Genomic_DNA"/>
</dbReference>
<feature type="domain" description="MHD" evidence="9">
    <location>
        <begin position="878"/>
        <end position="1153"/>
    </location>
</feature>
<evidence type="ECO:0000256" key="8">
    <source>
        <dbReference type="SAM" id="MobiDB-lite"/>
    </source>
</evidence>
<evidence type="ECO:0000256" key="3">
    <source>
        <dbReference type="ARBA" id="ARBA00022583"/>
    </source>
</evidence>
<feature type="compositionally biased region" description="Low complexity" evidence="8">
    <location>
        <begin position="360"/>
        <end position="372"/>
    </location>
</feature>
<dbReference type="InterPro" id="IPR001060">
    <property type="entry name" value="FCH_dom"/>
</dbReference>
<reference evidence="12" key="1">
    <citation type="submission" date="2013-05" db="EMBL/GenBank/DDBJ databases">
        <authorList>
            <person name="Yim A.K.Y."/>
            <person name="Chan T.F."/>
            <person name="Ji K.M."/>
            <person name="Liu X.Y."/>
            <person name="Zhou J.W."/>
            <person name="Li R.Q."/>
            <person name="Yang K.Y."/>
            <person name="Li J."/>
            <person name="Li M."/>
            <person name="Law P.T.W."/>
            <person name="Wu Y.L."/>
            <person name="Cai Z.L."/>
            <person name="Qin H."/>
            <person name="Bao Y."/>
            <person name="Leung R.K.K."/>
            <person name="Ng P.K.S."/>
            <person name="Zou J."/>
            <person name="Zhong X.J."/>
            <person name="Ran P.X."/>
            <person name="Zhong N.S."/>
            <person name="Liu Z.G."/>
            <person name="Tsui S.K.W."/>
        </authorList>
    </citation>
    <scope>NUCLEOTIDE SEQUENCE</scope>
    <source>
        <strain evidence="12">Derf</strain>
        <tissue evidence="12">Whole organism</tissue>
    </source>
</reference>
<feature type="region of interest" description="Disordered" evidence="8">
    <location>
        <begin position="630"/>
        <end position="700"/>
    </location>
</feature>
<feature type="region of interest" description="Disordered" evidence="8">
    <location>
        <begin position="798"/>
        <end position="838"/>
    </location>
</feature>
<dbReference type="SMART" id="SM00055">
    <property type="entry name" value="FCH"/>
    <property type="match status" value="1"/>
</dbReference>
<dbReference type="AlphaFoldDB" id="A0A922L8C4"/>
<feature type="coiled-coil region" evidence="7">
    <location>
        <begin position="161"/>
        <end position="192"/>
    </location>
</feature>
<dbReference type="GO" id="GO:0048268">
    <property type="term" value="P:clathrin coat assembly"/>
    <property type="evidence" value="ECO:0007669"/>
    <property type="project" value="TreeGrafter"/>
</dbReference>
<evidence type="ECO:0000313" key="11">
    <source>
        <dbReference type="EMBL" id="KAH7640821.1"/>
    </source>
</evidence>
<gene>
    <name evidence="12" type="ORF">DERF_000487</name>
    <name evidence="11" type="ORF">HUG17_8290</name>
</gene>
<dbReference type="GO" id="GO:0005905">
    <property type="term" value="C:clathrin-coated pit"/>
    <property type="evidence" value="ECO:0007669"/>
    <property type="project" value="UniProtKB-SubCell"/>
</dbReference>
<feature type="region of interest" description="Disordered" evidence="8">
    <location>
        <begin position="572"/>
        <end position="598"/>
    </location>
</feature>
<evidence type="ECO:0000256" key="6">
    <source>
        <dbReference type="PROSITE-ProRule" id="PRU01077"/>
    </source>
</evidence>
<evidence type="ECO:0000256" key="1">
    <source>
        <dbReference type="ARBA" id="ARBA00004283"/>
    </source>
</evidence>
<dbReference type="GO" id="GO:0005886">
    <property type="term" value="C:plasma membrane"/>
    <property type="evidence" value="ECO:0007669"/>
    <property type="project" value="TreeGrafter"/>
</dbReference>
<organism evidence="12 13">
    <name type="scientific">Dermatophagoides farinae</name>
    <name type="common">American house dust mite</name>
    <dbReference type="NCBI Taxonomy" id="6954"/>
    <lineage>
        <taxon>Eukaryota</taxon>
        <taxon>Metazoa</taxon>
        <taxon>Ecdysozoa</taxon>
        <taxon>Arthropoda</taxon>
        <taxon>Chelicerata</taxon>
        <taxon>Arachnida</taxon>
        <taxon>Acari</taxon>
        <taxon>Acariformes</taxon>
        <taxon>Sarcoptiformes</taxon>
        <taxon>Astigmata</taxon>
        <taxon>Psoroptidia</taxon>
        <taxon>Analgoidea</taxon>
        <taxon>Pyroglyphidae</taxon>
        <taxon>Dermatophagoidinae</taxon>
        <taxon>Dermatophagoides</taxon>
    </lineage>
</organism>
<evidence type="ECO:0000313" key="13">
    <source>
        <dbReference type="Proteomes" id="UP000790347"/>
    </source>
</evidence>
<accession>A0A922L8C4</accession>
<keyword evidence="5" id="KW-0472">Membrane</keyword>
<feature type="compositionally biased region" description="Low complexity" evidence="8">
    <location>
        <begin position="630"/>
        <end position="663"/>
    </location>
</feature>
<dbReference type="GO" id="GO:0072583">
    <property type="term" value="P:clathrin-dependent endocytosis"/>
    <property type="evidence" value="ECO:0007669"/>
    <property type="project" value="TreeGrafter"/>
</dbReference>
<feature type="compositionally biased region" description="Low complexity" evidence="8">
    <location>
        <begin position="824"/>
        <end position="838"/>
    </location>
</feature>
<sequence length="1154" mass="129311">MTVDFQDHFWGDKQNGFDVLYQNLKFGSSAVKELADLLRSRAFLEEYNNNFLTKLSRKANSPQFGTFQPIWQMLKTSTEKLSSVHLETLQRLNQLIKEINKYCDEHHRKQKQIKNEETSTIEAINELKETVTALNKAKEFYYSKTIEIDRLRKENASQKDIEKAETRTNKACIEYQNLIEKYRKAKEEFENKFCHSCQKFQKIEEDHINEMKNYLTIYSEILESGHALMGQVYKEFRHNFTELSTTKLLETFIHSKATGTNRPAVIQFEEANAINSANQISNQHQSATNSNSSITTTTMTGNSKKDLIQSTNNNNTTTNAVSLFNASNPPLYSSSDLAEFFPVVSTQSSNLNDNFKKENNTNSNNNNNSSNSIITDFADHHLTNTINNHSMPLNLSQSSSSSIQPLPSMSIASNHSTILDNNNINKKDEPEKLAYDDKDDPIKSYPKCYSTINSLEGFVSQSNYNQNNNNNNSAMLGDTKSSSSSSKDHHKSFPDLIHHHHHHLTLSRTSKWFLRGRKEKKNKNKQKDLDEESQNSLKTGIGKLDNASAGFMSMNDNGNSINRKELMIDSEGYTIRPPDPVKDESFSSSDSDSDADEKEKKIFVKINPLSTVSMVDNQQLMLSAAALTLAPSSNTSRRSRESTNSSPSLNQERSTPSSSFSNSGFNKTNDLFNLFSDPPKTSQQSNDSNSMTTTVAKTSDSLSTPIMSTKIDRYAAFSELSITNESSMKTSDSEPIKTSDTATPSTSTFNVLPLPPKSSDTNCHSSSMSASILTTTSIPSSTLSCLMPKSTSASSFNTNSFSIYKPQQPPPLPQHHHHHQLYKSQQTTSSSSSSSMTMNGMMSRAESIISLSSDFRMTPISLCSSRDSSPLTIGMSDTIPVALAFQESVGSCFKGMDENLSRITIIGCIKIAFSAGIIQVLTTNPYLPQLTFKLKHKKCLEKIILSKDLIEQVDTKDDYNTYEVNMNNLQTTIKRLHDQTPNARYYNLDIVKYQVQSKYGAKNAPLQIVSHWKYDENQTNLKIDYKYNPSAFSVAPHPLRNVLFTANIDSNVISMVSQPFGKWDSLTKQATWKYPEISQTTENSGLGSIRAKFDISNGGPSCPSSVYVQFQCADTILSGVDFELIGSGYRLSLVKRQFCSGRYYCEPGTITKQQ</sequence>
<dbReference type="PANTHER" id="PTHR23065">
    <property type="entry name" value="PROLINE-SERINE-THREONINE PHOSPHATASE INTERACTING PROTEIN 1"/>
    <property type="match status" value="1"/>
</dbReference>
<dbReference type="InterPro" id="IPR031160">
    <property type="entry name" value="F_BAR_dom"/>
</dbReference>
<evidence type="ECO:0000259" key="10">
    <source>
        <dbReference type="PROSITE" id="PS51741"/>
    </source>
</evidence>
<dbReference type="Pfam" id="PF22699">
    <property type="entry name" value="GMIP-like_FCH"/>
    <property type="match status" value="1"/>
</dbReference>
<evidence type="ECO:0000259" key="9">
    <source>
        <dbReference type="PROSITE" id="PS51072"/>
    </source>
</evidence>
<feature type="region of interest" description="Disordered" evidence="8">
    <location>
        <begin position="417"/>
        <end position="440"/>
    </location>
</feature>
<dbReference type="Proteomes" id="UP000790347">
    <property type="component" value="Unassembled WGS sequence"/>
</dbReference>
<reference evidence="11" key="3">
    <citation type="journal article" date="2021" name="World Allergy Organ. J.">
        <title>Chromosome-level assembly of Dermatophagoides farinae genome and transcriptome reveals two novel allergens Der f 37 and Der f 39.</title>
        <authorList>
            <person name="Chen J."/>
            <person name="Cai Z."/>
            <person name="Fan D."/>
            <person name="Hu J."/>
            <person name="Hou Y."/>
            <person name="He Y."/>
            <person name="Zhang Z."/>
            <person name="Zhao Z."/>
            <person name="Gao P."/>
            <person name="Hu W."/>
            <person name="Sun J."/>
            <person name="Li J."/>
            <person name="Ji K."/>
        </authorList>
    </citation>
    <scope>NUCLEOTIDE SEQUENCE</scope>
    <source>
        <strain evidence="11">JKM2019</strain>
    </source>
</reference>
<comment type="similarity">
    <text evidence="2">Belongs to the FCHO family.</text>
</comment>
<keyword evidence="5" id="KW-0168">Coated pit</keyword>
<keyword evidence="13" id="KW-1185">Reference proteome</keyword>
<dbReference type="EMBL" id="SDOV01000005">
    <property type="protein sequence ID" value="KAH7640821.1"/>
    <property type="molecule type" value="Genomic_DNA"/>
</dbReference>
<dbReference type="InterPro" id="IPR054713">
    <property type="entry name" value="GMIP/FCHO2-like_FCH"/>
</dbReference>
<dbReference type="Gene3D" id="1.20.1270.60">
    <property type="entry name" value="Arfaptin homology (AH) domain/BAR domain"/>
    <property type="match status" value="1"/>
</dbReference>
<dbReference type="InterPro" id="IPR018808">
    <property type="entry name" value="Muniscin_C"/>
</dbReference>
<reference evidence="12" key="4">
    <citation type="journal article" date="2022" name="Res Sq">
        <title>Comparative Genomics Reveals Insights into the Divergent Evolution of Astigmatic Mites and Household Pest Adaptations.</title>
        <authorList>
            <person name="Xiong Q."/>
            <person name="Wan A.T.-Y."/>
            <person name="Liu X.-Y."/>
            <person name="Fung C.S.-H."/>
            <person name="Xiao X."/>
            <person name="Malainual N."/>
            <person name="Hou J."/>
            <person name="Wang L."/>
            <person name="Wang M."/>
            <person name="Yang K."/>
            <person name="Cui Y."/>
            <person name="Leung E."/>
            <person name="Nong W."/>
            <person name="Shin S.-K."/>
            <person name="Au S."/>
            <person name="Jeong K.Y."/>
            <person name="Chew F.T."/>
            <person name="Hui J."/>
            <person name="Leung T.F."/>
            <person name="Tungtrongchitr A."/>
            <person name="Zhong N."/>
            <person name="Liu Z."/>
            <person name="Tsui S."/>
        </authorList>
    </citation>
    <scope>NUCLEOTIDE SEQUENCE</scope>
    <source>
        <strain evidence="12">Derf</strain>
        <tissue evidence="12">Whole organism</tissue>
    </source>
</reference>
<proteinExistence type="inferred from homology"/>
<dbReference type="InterPro" id="IPR027267">
    <property type="entry name" value="AH/BAR_dom_sf"/>
</dbReference>
<dbReference type="SUPFAM" id="SSF103657">
    <property type="entry name" value="BAR/IMD domain-like"/>
    <property type="match status" value="1"/>
</dbReference>
<comment type="subcellular location">
    <subcellularLocation>
        <location evidence="1">Membrane</location>
        <location evidence="1">Clathrin-coated pit</location>
        <topology evidence="1">Peripheral membrane protein</topology>
        <orientation evidence="1">Cytoplasmic side</orientation>
    </subcellularLocation>
</comment>
<evidence type="ECO:0000256" key="5">
    <source>
        <dbReference type="ARBA" id="ARBA00023176"/>
    </source>
</evidence>
<name>A0A922L8C4_DERFA</name>
<dbReference type="Pfam" id="PF10291">
    <property type="entry name" value="muHD"/>
    <property type="match status" value="1"/>
</dbReference>
<dbReference type="PROSITE" id="PS51741">
    <property type="entry name" value="F_BAR"/>
    <property type="match status" value="1"/>
</dbReference>
<feature type="region of interest" description="Disordered" evidence="8">
    <location>
        <begin position="281"/>
        <end position="313"/>
    </location>
</feature>
<feature type="domain" description="F-BAR" evidence="10">
    <location>
        <begin position="1"/>
        <end position="248"/>
    </location>
</feature>
<feature type="compositionally biased region" description="Low complexity" evidence="8">
    <location>
        <begin position="462"/>
        <end position="473"/>
    </location>
</feature>
<dbReference type="InterPro" id="IPR028565">
    <property type="entry name" value="MHD"/>
</dbReference>
<evidence type="ECO:0000256" key="2">
    <source>
        <dbReference type="ARBA" id="ARBA00011064"/>
    </source>
</evidence>
<dbReference type="PANTHER" id="PTHR23065:SF15">
    <property type="entry name" value="AT02057P"/>
    <property type="match status" value="1"/>
</dbReference>
<evidence type="ECO:0000256" key="7">
    <source>
        <dbReference type="SAM" id="Coils"/>
    </source>
</evidence>